<feature type="region of interest" description="Disordered" evidence="1">
    <location>
        <begin position="1"/>
        <end position="115"/>
    </location>
</feature>
<dbReference type="InParanoid" id="A0A316VFD5"/>
<organism evidence="2 3">
    <name type="scientific">Meira miltonrushii</name>
    <dbReference type="NCBI Taxonomy" id="1280837"/>
    <lineage>
        <taxon>Eukaryota</taxon>
        <taxon>Fungi</taxon>
        <taxon>Dikarya</taxon>
        <taxon>Basidiomycota</taxon>
        <taxon>Ustilaginomycotina</taxon>
        <taxon>Exobasidiomycetes</taxon>
        <taxon>Exobasidiales</taxon>
        <taxon>Brachybasidiaceae</taxon>
        <taxon>Meira</taxon>
    </lineage>
</organism>
<dbReference type="GeneID" id="37022599"/>
<feature type="compositionally biased region" description="Basic and acidic residues" evidence="1">
    <location>
        <begin position="289"/>
        <end position="319"/>
    </location>
</feature>
<dbReference type="EMBL" id="KZ819603">
    <property type="protein sequence ID" value="PWN34731.1"/>
    <property type="molecule type" value="Genomic_DNA"/>
</dbReference>
<feature type="region of interest" description="Disordered" evidence="1">
    <location>
        <begin position="253"/>
        <end position="326"/>
    </location>
</feature>
<proteinExistence type="predicted"/>
<sequence length="436" mass="47258">MAQNGKDDQSNANGRSDKGKGRSEGQREDGVAAGSGLLRSVVESARSSVTPQALASAMASGGKGISGVHNDGSMQRIKDLGGADIGGSSSTSITRTAYQNGKSIRSTPAQTDGTDAYNQFSQEATLADRFGSSLQLDNNQDRSQPSSSAYVGAYATASHLDGPLHEQVRSASNGDLEEAWNDVNPQQYPETVYDPAYHDAWASSVPAPMFPSRWDAGQRGEAFHDLQQRLNAEGENAGVSAQQLDFMGTLAVEEEQEQRGASSSIPTSLPQTWRPPTPSQRPILTQEQYEMHRRLAEQQDSEEGQRADERIRPPDDDQQARSGVYAATPEDALRAIWDGGAEGERASQHVRNVNEIRSTDAANVVRKIRRLLKRGSYADDVYGLPPALVETLAQAEEPETDANRDSRAKAIARLGALYNHLEGAEPQNVDRIVRNW</sequence>
<accession>A0A316VFD5</accession>
<reference evidence="2 3" key="1">
    <citation type="journal article" date="2018" name="Mol. Biol. Evol.">
        <title>Broad Genomic Sampling Reveals a Smut Pathogenic Ancestry of the Fungal Clade Ustilaginomycotina.</title>
        <authorList>
            <person name="Kijpornyongpan T."/>
            <person name="Mondo S.J."/>
            <person name="Barry K."/>
            <person name="Sandor L."/>
            <person name="Lee J."/>
            <person name="Lipzen A."/>
            <person name="Pangilinan J."/>
            <person name="LaButti K."/>
            <person name="Hainaut M."/>
            <person name="Henrissat B."/>
            <person name="Grigoriev I.V."/>
            <person name="Spatafora J.W."/>
            <person name="Aime M.C."/>
        </authorList>
    </citation>
    <scope>NUCLEOTIDE SEQUENCE [LARGE SCALE GENOMIC DNA]</scope>
    <source>
        <strain evidence="2 3">MCA 3882</strain>
    </source>
</reference>
<feature type="compositionally biased region" description="Polar residues" evidence="1">
    <location>
        <begin position="95"/>
        <end position="115"/>
    </location>
</feature>
<protein>
    <submittedName>
        <fullName evidence="2">Uncharacterized protein</fullName>
    </submittedName>
</protein>
<keyword evidence="3" id="KW-1185">Reference proteome</keyword>
<evidence type="ECO:0000256" key="1">
    <source>
        <dbReference type="SAM" id="MobiDB-lite"/>
    </source>
</evidence>
<gene>
    <name evidence="2" type="ORF">FA14DRAFT_178129</name>
</gene>
<dbReference type="Proteomes" id="UP000245771">
    <property type="component" value="Unassembled WGS sequence"/>
</dbReference>
<feature type="compositionally biased region" description="Basic and acidic residues" evidence="1">
    <location>
        <begin position="1"/>
        <end position="30"/>
    </location>
</feature>
<evidence type="ECO:0000313" key="2">
    <source>
        <dbReference type="EMBL" id="PWN34731.1"/>
    </source>
</evidence>
<feature type="compositionally biased region" description="Polar residues" evidence="1">
    <location>
        <begin position="259"/>
        <end position="271"/>
    </location>
</feature>
<evidence type="ECO:0000313" key="3">
    <source>
        <dbReference type="Proteomes" id="UP000245771"/>
    </source>
</evidence>
<dbReference type="AlphaFoldDB" id="A0A316VFD5"/>
<dbReference type="RefSeq" id="XP_025355033.1">
    <property type="nucleotide sequence ID" value="XM_025500818.1"/>
</dbReference>
<dbReference type="OrthoDB" id="2527463at2759"/>
<name>A0A316VFD5_9BASI</name>